<keyword evidence="3" id="KW-1185">Reference proteome</keyword>
<sequence length="273" mass="29728">MANNGGNGINGAELHQALHRIEGRVERLGHSASNILIQVAGPDGKVYMDTIGQITDPFTTPGSLKWDALKRWVVTKINHAVDEEFLRGDENDKVFVLNVGGIARQEVDKLNFITLLFQWEQGRLPLRLTPTGLPCIEFESTKLVRANRSPSEQEVVEEMLDVAGGGPASRSPSEVSSGNGFRRRGDRASTESSSDIENFGPGPDEPLELGQDEGPAREEGEEEDEDAAGGAARDRGRRPEKSPSPDEEAQVVNINNQVFDQMGGADIDMKRGK</sequence>
<dbReference type="GeneID" id="92049003"/>
<reference evidence="2 3" key="1">
    <citation type="submission" date="2023-01" db="EMBL/GenBank/DDBJ databases">
        <title>Analysis of 21 Apiospora genomes using comparative genomics revels a genus with tremendous synthesis potential of carbohydrate active enzymes and secondary metabolites.</title>
        <authorList>
            <person name="Sorensen T."/>
        </authorList>
    </citation>
    <scope>NUCLEOTIDE SEQUENCE [LARGE SCALE GENOMIC DNA]</scope>
    <source>
        <strain evidence="2 3">CBS 114990</strain>
    </source>
</reference>
<comment type="caution">
    <text evidence="2">The sequence shown here is derived from an EMBL/GenBank/DDBJ whole genome shotgun (WGS) entry which is preliminary data.</text>
</comment>
<name>A0ABR1VJK5_9PEZI</name>
<proteinExistence type="predicted"/>
<evidence type="ECO:0000313" key="2">
    <source>
        <dbReference type="EMBL" id="KAK8071425.1"/>
    </source>
</evidence>
<evidence type="ECO:0000313" key="3">
    <source>
        <dbReference type="Proteomes" id="UP001433268"/>
    </source>
</evidence>
<dbReference type="RefSeq" id="XP_066665233.1">
    <property type="nucleotide sequence ID" value="XM_066815943.1"/>
</dbReference>
<feature type="compositionally biased region" description="Polar residues" evidence="1">
    <location>
        <begin position="170"/>
        <end position="179"/>
    </location>
</feature>
<dbReference type="Proteomes" id="UP001433268">
    <property type="component" value="Unassembled WGS sequence"/>
</dbReference>
<evidence type="ECO:0000256" key="1">
    <source>
        <dbReference type="SAM" id="MobiDB-lite"/>
    </source>
</evidence>
<accession>A0ABR1VJK5</accession>
<feature type="compositionally biased region" description="Basic and acidic residues" evidence="1">
    <location>
        <begin position="232"/>
        <end position="244"/>
    </location>
</feature>
<organism evidence="2 3">
    <name type="scientific">Apiospora hydei</name>
    <dbReference type="NCBI Taxonomy" id="1337664"/>
    <lineage>
        <taxon>Eukaryota</taxon>
        <taxon>Fungi</taxon>
        <taxon>Dikarya</taxon>
        <taxon>Ascomycota</taxon>
        <taxon>Pezizomycotina</taxon>
        <taxon>Sordariomycetes</taxon>
        <taxon>Xylariomycetidae</taxon>
        <taxon>Amphisphaeriales</taxon>
        <taxon>Apiosporaceae</taxon>
        <taxon>Apiospora</taxon>
    </lineage>
</organism>
<protein>
    <submittedName>
        <fullName evidence="2">Uncharacterized protein</fullName>
    </submittedName>
</protein>
<dbReference type="EMBL" id="JAQQWN010000008">
    <property type="protein sequence ID" value="KAK8071425.1"/>
    <property type="molecule type" value="Genomic_DNA"/>
</dbReference>
<feature type="region of interest" description="Disordered" evidence="1">
    <location>
        <begin position="162"/>
        <end position="273"/>
    </location>
</feature>
<gene>
    <name evidence="2" type="ORF">PG997_011628</name>
</gene>